<feature type="transmembrane region" description="Helical" evidence="2">
    <location>
        <begin position="86"/>
        <end position="105"/>
    </location>
</feature>
<dbReference type="EMBL" id="AP022608">
    <property type="protein sequence ID" value="BBZ17015.1"/>
    <property type="molecule type" value="Genomic_DNA"/>
</dbReference>
<feature type="compositionally biased region" description="Basic and acidic residues" evidence="1">
    <location>
        <begin position="46"/>
        <end position="55"/>
    </location>
</feature>
<organism evidence="3 4">
    <name type="scientific">Mycolicibacterium gadium</name>
    <name type="common">Mycobacterium gadium</name>
    <dbReference type="NCBI Taxonomy" id="1794"/>
    <lineage>
        <taxon>Bacteria</taxon>
        <taxon>Bacillati</taxon>
        <taxon>Actinomycetota</taxon>
        <taxon>Actinomycetes</taxon>
        <taxon>Mycobacteriales</taxon>
        <taxon>Mycobacteriaceae</taxon>
        <taxon>Mycolicibacterium</taxon>
    </lineage>
</organism>
<dbReference type="AlphaFoldDB" id="A0A7I7WJY3"/>
<accession>A0A7I7WJY3</accession>
<feature type="region of interest" description="Disordered" evidence="1">
    <location>
        <begin position="46"/>
        <end position="67"/>
    </location>
</feature>
<dbReference type="Proteomes" id="UP000466187">
    <property type="component" value="Chromosome"/>
</dbReference>
<protein>
    <recommendedName>
        <fullName evidence="5">Aminopeptidase</fullName>
    </recommendedName>
</protein>
<proteinExistence type="predicted"/>
<name>A0A7I7WJY3_MYCGU</name>
<evidence type="ECO:0008006" key="5">
    <source>
        <dbReference type="Google" id="ProtNLM"/>
    </source>
</evidence>
<evidence type="ECO:0000313" key="4">
    <source>
        <dbReference type="Proteomes" id="UP000466187"/>
    </source>
</evidence>
<evidence type="ECO:0000313" key="3">
    <source>
        <dbReference type="EMBL" id="BBZ17015.1"/>
    </source>
</evidence>
<keyword evidence="2" id="KW-0472">Membrane</keyword>
<keyword evidence="2" id="KW-0812">Transmembrane</keyword>
<dbReference type="KEGG" id="mgad:MGAD_13500"/>
<evidence type="ECO:0000256" key="2">
    <source>
        <dbReference type="SAM" id="Phobius"/>
    </source>
</evidence>
<reference evidence="3 4" key="1">
    <citation type="journal article" date="2019" name="Emerg. Microbes Infect.">
        <title>Comprehensive subspecies identification of 175 nontuberculous mycobacteria species based on 7547 genomic profiles.</title>
        <authorList>
            <person name="Matsumoto Y."/>
            <person name="Kinjo T."/>
            <person name="Motooka D."/>
            <person name="Nabeya D."/>
            <person name="Jung N."/>
            <person name="Uechi K."/>
            <person name="Horii T."/>
            <person name="Iida T."/>
            <person name="Fujita J."/>
            <person name="Nakamura S."/>
        </authorList>
    </citation>
    <scope>NUCLEOTIDE SEQUENCE [LARGE SCALE GENOMIC DNA]</scope>
    <source>
        <strain evidence="3 4">JCM 12688</strain>
    </source>
</reference>
<evidence type="ECO:0000256" key="1">
    <source>
        <dbReference type="SAM" id="MobiDB-lite"/>
    </source>
</evidence>
<gene>
    <name evidence="3" type="ORF">MGAD_13500</name>
</gene>
<sequence>MMMRLIIAFAGFVALLVGIGGLVVPASVSPELAVVGCGSVIDPDLSEARSHDDGRPANVPGPGGLGDTNYTRLCDMELEDRRLGSIPLVIVGVLAIGVVVVVGALSRREKSPR</sequence>
<keyword evidence="2" id="KW-1133">Transmembrane helix</keyword>